<dbReference type="EMBL" id="BGZK01000016">
    <property type="protein sequence ID" value="GBP05001.1"/>
    <property type="molecule type" value="Genomic_DNA"/>
</dbReference>
<evidence type="ECO:0000313" key="3">
    <source>
        <dbReference type="Proteomes" id="UP000299102"/>
    </source>
</evidence>
<feature type="compositionally biased region" description="Basic and acidic residues" evidence="1">
    <location>
        <begin position="7"/>
        <end position="29"/>
    </location>
</feature>
<dbReference type="AlphaFoldDB" id="A0A4C1SVC3"/>
<evidence type="ECO:0000313" key="2">
    <source>
        <dbReference type="EMBL" id="GBP05001.1"/>
    </source>
</evidence>
<keyword evidence="3" id="KW-1185">Reference proteome</keyword>
<sequence>MCPKPTSLHEKVGEAIRGDDDKTRNDNHNKKWPPLSGSSTVVCYGSDHGDGGVPGAKKHFDNFLDNSTWPLQRTYFGSAELKKAVENGHIIGLEELRRQGDGTINLQFDNLPPERQ</sequence>
<evidence type="ECO:0000256" key="1">
    <source>
        <dbReference type="SAM" id="MobiDB-lite"/>
    </source>
</evidence>
<comment type="caution">
    <text evidence="2">The sequence shown here is derived from an EMBL/GenBank/DDBJ whole genome shotgun (WGS) entry which is preliminary data.</text>
</comment>
<protein>
    <submittedName>
        <fullName evidence="2">Uncharacterized protein</fullName>
    </submittedName>
</protein>
<dbReference type="OrthoDB" id="7455121at2759"/>
<feature type="region of interest" description="Disordered" evidence="1">
    <location>
        <begin position="1"/>
        <end position="39"/>
    </location>
</feature>
<name>A0A4C1SVC3_EUMVA</name>
<accession>A0A4C1SVC3</accession>
<organism evidence="2 3">
    <name type="scientific">Eumeta variegata</name>
    <name type="common">Bagworm moth</name>
    <name type="synonym">Eumeta japonica</name>
    <dbReference type="NCBI Taxonomy" id="151549"/>
    <lineage>
        <taxon>Eukaryota</taxon>
        <taxon>Metazoa</taxon>
        <taxon>Ecdysozoa</taxon>
        <taxon>Arthropoda</taxon>
        <taxon>Hexapoda</taxon>
        <taxon>Insecta</taxon>
        <taxon>Pterygota</taxon>
        <taxon>Neoptera</taxon>
        <taxon>Endopterygota</taxon>
        <taxon>Lepidoptera</taxon>
        <taxon>Glossata</taxon>
        <taxon>Ditrysia</taxon>
        <taxon>Tineoidea</taxon>
        <taxon>Psychidae</taxon>
        <taxon>Oiketicinae</taxon>
        <taxon>Eumeta</taxon>
    </lineage>
</organism>
<dbReference type="Proteomes" id="UP000299102">
    <property type="component" value="Unassembled WGS sequence"/>
</dbReference>
<gene>
    <name evidence="2" type="ORF">EVAR_3356_1</name>
</gene>
<reference evidence="2 3" key="1">
    <citation type="journal article" date="2019" name="Commun. Biol.">
        <title>The bagworm genome reveals a unique fibroin gene that provides high tensile strength.</title>
        <authorList>
            <person name="Kono N."/>
            <person name="Nakamura H."/>
            <person name="Ohtoshi R."/>
            <person name="Tomita M."/>
            <person name="Numata K."/>
            <person name="Arakawa K."/>
        </authorList>
    </citation>
    <scope>NUCLEOTIDE SEQUENCE [LARGE SCALE GENOMIC DNA]</scope>
</reference>
<proteinExistence type="predicted"/>